<evidence type="ECO:0008006" key="3">
    <source>
        <dbReference type="Google" id="ProtNLM"/>
    </source>
</evidence>
<gene>
    <name evidence="1" type="ORF">Hsar01_03956</name>
</gene>
<dbReference type="NCBIfam" id="TIGR04534">
    <property type="entry name" value="ELWxxDGT_rpt"/>
    <property type="match status" value="1"/>
</dbReference>
<accession>A0ABP9UT48</accession>
<dbReference type="InterPro" id="IPR011047">
    <property type="entry name" value="Quinoprotein_ADH-like_sf"/>
</dbReference>
<dbReference type="InterPro" id="IPR030916">
    <property type="entry name" value="ELWxxDGT_rpt"/>
</dbReference>
<reference evidence="1 2" key="1">
    <citation type="submission" date="2024-02" db="EMBL/GenBank/DDBJ databases">
        <title>Haloferula sargassicola NBRC 104335.</title>
        <authorList>
            <person name="Ichikawa N."/>
            <person name="Katano-Makiyama Y."/>
            <person name="Hidaka K."/>
        </authorList>
    </citation>
    <scope>NUCLEOTIDE SEQUENCE [LARGE SCALE GENOMIC DNA]</scope>
    <source>
        <strain evidence="1 2">NBRC 104335</strain>
    </source>
</reference>
<sequence>MNRGVIRDDAGRFAQHDPRSVTKTALILAVMTIFESATADTLVKDVNPLPEKLGVDPSELVVAGGRVFYTGFDTVRGHELWSSDGTAAGTGPVRDLCVGLQGSFPGRMGAVGERVFFFADDGDQGMGLWWSDGVEVMRVERPDGGDFGLAAEVASVGGVFYFTDGTSGGLPSLFGWSLWRTDGTPEGTWLLNPILPGGTFPPVREISDPRMLRVIDGQLHFADGNQVWRVGESGAAEMRADLGSGGELVSIAGADGEVWMTLDREGAKELWRVAEGPAEQVAVLPGGEGAADQLTVRQGRAFFRGRDAAGGFELWSSDGTTTAMVADLRAGVDSSFPKNLVWLGDSLCFTVNAGEGVEALWACDADGTNLRLIRTAGAGLETSSYLVWQDVLYFLERGEGRELWRSDGTAAGTWAVAQVATIDWWPRDPVAAPQGLFFPGDDGVSGVELWSSDGTPAGTGMVWDLATTQDGWVEIGPGGSAGWGNGWVFVGNDGVHGEEPWQSDGSEAGTAMLADVSPGSGDSSPNRFTSAGTRLFFQADDGTHGSELWRSDVNGTALVQDIMPGSGTSYVGDVVAVGERVFFKANDESGSWLWVAAGAGANPLKSDARSQVGVFGEGVLFSAVSAGQGEEPWWTDGETTRLLEDVRSGSSGSNPAWFTQVGSAAYFTGFTGGGSGLFRTDGTATGTVAVGGWTGSGSMYPLVAAGDRLYFFEEDPASGKRLWMAQGDTAIFLKQVGDEEDRWDFPATPYVVAKGTELFFTADDGIHGSELWRSDGSPEGTVMVADLRPGPVGSEPSDLHVVGGMVFFQANDGASGEELWMTDGTSAGTRLMLDVAPGSGGSLPMPVAVVGRELFFAATTEAEGREPHIMDVGGLLDFHHWSETAGLAGIAAAPGATPHGDGVANLLKYAFGLDGDRAYSAPTAGAAGRLPDFIAAADETGMILRVEYPRRRGDALRYVAKRSSSLANGSFVPMGGDEAVKILDDEWELVVRTERVEEDRCFGVVEVELW</sequence>
<dbReference type="Proteomes" id="UP001476282">
    <property type="component" value="Unassembled WGS sequence"/>
</dbReference>
<dbReference type="SUPFAM" id="SSF63825">
    <property type="entry name" value="YWTD domain"/>
    <property type="match status" value="1"/>
</dbReference>
<evidence type="ECO:0000313" key="1">
    <source>
        <dbReference type="EMBL" id="GAA5484710.1"/>
    </source>
</evidence>
<comment type="caution">
    <text evidence="1">The sequence shown here is derived from an EMBL/GenBank/DDBJ whole genome shotgun (WGS) entry which is preliminary data.</text>
</comment>
<protein>
    <recommendedName>
        <fullName evidence="3">ELWxxDGT repeat-containing protein</fullName>
    </recommendedName>
</protein>
<dbReference type="SUPFAM" id="SSF50998">
    <property type="entry name" value="Quinoprotein alcohol dehydrogenase-like"/>
    <property type="match status" value="1"/>
</dbReference>
<dbReference type="EMBL" id="BAABRI010000032">
    <property type="protein sequence ID" value="GAA5484710.1"/>
    <property type="molecule type" value="Genomic_DNA"/>
</dbReference>
<name>A0ABP9UT48_9BACT</name>
<organism evidence="1 2">
    <name type="scientific">Haloferula sargassicola</name>
    <dbReference type="NCBI Taxonomy" id="490096"/>
    <lineage>
        <taxon>Bacteria</taxon>
        <taxon>Pseudomonadati</taxon>
        <taxon>Verrucomicrobiota</taxon>
        <taxon>Verrucomicrobiia</taxon>
        <taxon>Verrucomicrobiales</taxon>
        <taxon>Verrucomicrobiaceae</taxon>
        <taxon>Haloferula</taxon>
    </lineage>
</organism>
<keyword evidence="2" id="KW-1185">Reference proteome</keyword>
<evidence type="ECO:0000313" key="2">
    <source>
        <dbReference type="Proteomes" id="UP001476282"/>
    </source>
</evidence>
<proteinExistence type="predicted"/>